<feature type="binding site" evidence="7">
    <location>
        <position position="194"/>
    </location>
    <ligand>
        <name>3-phosphoshikimate</name>
        <dbReference type="ChEBI" id="CHEBI:145989"/>
    </ligand>
</feature>
<comment type="subunit">
    <text evidence="7">Monomer.</text>
</comment>
<dbReference type="InterPro" id="IPR036968">
    <property type="entry name" value="Enolpyruvate_Tfrase_sf"/>
</dbReference>
<sequence>MSQIKLIPTKLKGKVSVPPSKSLAHRAIISASLAKGISRIDHIEYSQDIKATIGAMEALGTIIEQHEDYLIINGNYTFTKNNTMPGVQIDCEESGSTLRFMVPISLAKENKVRFIGRGQLGKRPLDTYYEIFERQNIGYLYRENVLDLNVVGELKPDLYRIPGNISSQFITGLLFALPLLSFDSIIEITTPLESKGYIDLTLQVLKLYGIEIVNHEYKQFIVRGRQEYKARDYRVESDFSQAAFYLVAGALGNDVTLLDLNLDSLQGDKATIDFLKQMNCEIVENDEGIKVVSHGLKATIVDASQCPDVIPVVSLALAVASGHSEVINAGRLRIKECDRLQATVEELNKLKAHAVEHESSMELDGVETLTGGNVSSHDDHRMAMMLAIASTVCKEPVIIDNKECVKKSYPSFWEDFEMLGGKIDGGNL</sequence>
<gene>
    <name evidence="7 9" type="primary">aroA</name>
    <name evidence="9" type="ORF">C7U54_13985</name>
</gene>
<dbReference type="InterPro" id="IPR006264">
    <property type="entry name" value="EPSP_synthase"/>
</dbReference>
<organism evidence="9 10">
    <name type="scientific">Faecalibacillus intestinalis</name>
    <dbReference type="NCBI Taxonomy" id="1982626"/>
    <lineage>
        <taxon>Bacteria</taxon>
        <taxon>Bacillati</taxon>
        <taxon>Bacillota</taxon>
        <taxon>Erysipelotrichia</taxon>
        <taxon>Erysipelotrichales</taxon>
        <taxon>Coprobacillaceae</taxon>
        <taxon>Faecalibacillus</taxon>
    </lineage>
</organism>
<feature type="binding site" evidence="7">
    <location>
        <position position="308"/>
    </location>
    <ligand>
        <name>3-phosphoshikimate</name>
        <dbReference type="ChEBI" id="CHEBI:145989"/>
    </ligand>
</feature>
<dbReference type="NCBIfam" id="TIGR01356">
    <property type="entry name" value="aroA"/>
    <property type="match status" value="1"/>
</dbReference>
<keyword evidence="3 7" id="KW-0028">Amino-acid biosynthesis</keyword>
<evidence type="ECO:0000256" key="3">
    <source>
        <dbReference type="ARBA" id="ARBA00022605"/>
    </source>
</evidence>
<dbReference type="RefSeq" id="WP_107030669.1">
    <property type="nucleotide sequence ID" value="NZ_PYLQ01000033.1"/>
</dbReference>
<dbReference type="EMBL" id="PYLQ01000033">
    <property type="protein sequence ID" value="PST35586.1"/>
    <property type="molecule type" value="Genomic_DNA"/>
</dbReference>
<feature type="binding site" evidence="7">
    <location>
        <position position="21"/>
    </location>
    <ligand>
        <name>3-phosphoshikimate</name>
        <dbReference type="ChEBI" id="CHEBI:145989"/>
    </ligand>
</feature>
<keyword evidence="4 7" id="KW-0808">Transferase</keyword>
<dbReference type="UniPathway" id="UPA00053">
    <property type="reaction ID" value="UER00089"/>
</dbReference>
<feature type="binding site" evidence="7">
    <location>
        <position position="407"/>
    </location>
    <ligand>
        <name>phosphoenolpyruvate</name>
        <dbReference type="ChEBI" id="CHEBI:58702"/>
    </ligand>
</feature>
<evidence type="ECO:0000256" key="5">
    <source>
        <dbReference type="ARBA" id="ARBA00023141"/>
    </source>
</evidence>
<comment type="caution">
    <text evidence="9">The sequence shown here is derived from an EMBL/GenBank/DDBJ whole genome shotgun (WGS) entry which is preliminary data.</text>
</comment>
<feature type="binding site" evidence="7">
    <location>
        <position position="22"/>
    </location>
    <ligand>
        <name>3-phosphoshikimate</name>
        <dbReference type="ChEBI" id="CHEBI:145989"/>
    </ligand>
</feature>
<feature type="binding site" evidence="7">
    <location>
        <position position="381"/>
    </location>
    <ligand>
        <name>phosphoenolpyruvate</name>
        <dbReference type="ChEBI" id="CHEBI:58702"/>
    </ligand>
</feature>
<evidence type="ECO:0000256" key="7">
    <source>
        <dbReference type="HAMAP-Rule" id="MF_00210"/>
    </source>
</evidence>
<dbReference type="GO" id="GO:0008652">
    <property type="term" value="P:amino acid biosynthetic process"/>
    <property type="evidence" value="ECO:0007669"/>
    <property type="project" value="UniProtKB-KW"/>
</dbReference>
<dbReference type="InterPro" id="IPR013792">
    <property type="entry name" value="RNA3'P_cycl/enolpyr_Trfase_a/b"/>
</dbReference>
<comment type="similarity">
    <text evidence="2 7">Belongs to the EPSP synthase family.</text>
</comment>
<keyword evidence="7" id="KW-0963">Cytoplasm</keyword>
<dbReference type="PANTHER" id="PTHR21090">
    <property type="entry name" value="AROM/DEHYDROQUINATE SYNTHASE"/>
    <property type="match status" value="1"/>
</dbReference>
<feature type="active site" description="Proton acceptor" evidence="7">
    <location>
        <position position="308"/>
    </location>
</feature>
<comment type="subcellular location">
    <subcellularLocation>
        <location evidence="7">Cytoplasm</location>
    </subcellularLocation>
</comment>
<comment type="catalytic activity">
    <reaction evidence="6">
        <text>3-phosphoshikimate + phosphoenolpyruvate = 5-O-(1-carboxyvinyl)-3-phosphoshikimate + phosphate</text>
        <dbReference type="Rhea" id="RHEA:21256"/>
        <dbReference type="ChEBI" id="CHEBI:43474"/>
        <dbReference type="ChEBI" id="CHEBI:57701"/>
        <dbReference type="ChEBI" id="CHEBI:58702"/>
        <dbReference type="ChEBI" id="CHEBI:145989"/>
        <dbReference type="EC" id="2.5.1.19"/>
    </reaction>
    <physiologicalReaction direction="left-to-right" evidence="6">
        <dbReference type="Rhea" id="RHEA:21257"/>
    </physiologicalReaction>
</comment>
<comment type="pathway">
    <text evidence="1 7">Metabolic intermediate biosynthesis; chorismate biosynthesis; chorismate from D-erythrose 4-phosphate and phosphoenolpyruvate: step 6/7.</text>
</comment>
<evidence type="ECO:0000256" key="6">
    <source>
        <dbReference type="ARBA" id="ARBA00044633"/>
    </source>
</evidence>
<dbReference type="InterPro" id="IPR001986">
    <property type="entry name" value="Enolpyruvate_Tfrase_dom"/>
</dbReference>
<evidence type="ECO:0000313" key="10">
    <source>
        <dbReference type="Proteomes" id="UP000240974"/>
    </source>
</evidence>
<dbReference type="CDD" id="cd01556">
    <property type="entry name" value="EPSP_synthase"/>
    <property type="match status" value="1"/>
</dbReference>
<dbReference type="PIRSF" id="PIRSF000505">
    <property type="entry name" value="EPSPS"/>
    <property type="match status" value="1"/>
</dbReference>
<evidence type="ECO:0000313" key="9">
    <source>
        <dbReference type="EMBL" id="PST35586.1"/>
    </source>
</evidence>
<feature type="binding site" evidence="7">
    <location>
        <position position="21"/>
    </location>
    <ligand>
        <name>phosphoenolpyruvate</name>
        <dbReference type="ChEBI" id="CHEBI:58702"/>
    </ligand>
</feature>
<feature type="binding site" evidence="7">
    <location>
        <position position="123"/>
    </location>
    <ligand>
        <name>phosphoenolpyruvate</name>
        <dbReference type="ChEBI" id="CHEBI:58702"/>
    </ligand>
</feature>
<dbReference type="Pfam" id="PF00275">
    <property type="entry name" value="EPSP_synthase"/>
    <property type="match status" value="1"/>
</dbReference>
<evidence type="ECO:0000256" key="2">
    <source>
        <dbReference type="ARBA" id="ARBA00009948"/>
    </source>
</evidence>
<comment type="caution">
    <text evidence="7">Lacks conserved residue(s) required for the propagation of feature annotation.</text>
</comment>
<name>A0A2T3FJX1_9FIRM</name>
<feature type="binding site" evidence="7">
    <location>
        <position position="335"/>
    </location>
    <ligand>
        <name>3-phosphoshikimate</name>
        <dbReference type="ChEBI" id="CHEBI:145989"/>
    </ligand>
</feature>
<dbReference type="GO" id="GO:0003866">
    <property type="term" value="F:3-phosphoshikimate 1-carboxyvinyltransferase activity"/>
    <property type="evidence" value="ECO:0007669"/>
    <property type="project" value="UniProtKB-UniRule"/>
</dbReference>
<feature type="binding site" evidence="7">
    <location>
        <position position="168"/>
    </location>
    <ligand>
        <name>phosphoenolpyruvate</name>
        <dbReference type="ChEBI" id="CHEBI:58702"/>
    </ligand>
</feature>
<feature type="domain" description="Enolpyruvate transferase" evidence="8">
    <location>
        <begin position="8"/>
        <end position="415"/>
    </location>
</feature>
<evidence type="ECO:0000256" key="4">
    <source>
        <dbReference type="ARBA" id="ARBA00022679"/>
    </source>
</evidence>
<feature type="binding site" evidence="7">
    <location>
        <position position="166"/>
    </location>
    <ligand>
        <name>3-phosphoshikimate</name>
        <dbReference type="ChEBI" id="CHEBI:145989"/>
    </ligand>
</feature>
<comment type="function">
    <text evidence="7">Catalyzes the transfer of the enolpyruvyl moiety of phosphoenolpyruvate (PEP) to the 5-hydroxyl of shikimate-3-phosphate (S3P) to produce enolpyruvyl shikimate-3-phosphate and inorganic phosphate.</text>
</comment>
<evidence type="ECO:0000256" key="1">
    <source>
        <dbReference type="ARBA" id="ARBA00004811"/>
    </source>
</evidence>
<dbReference type="GO" id="GO:0009073">
    <property type="term" value="P:aromatic amino acid family biosynthetic process"/>
    <property type="evidence" value="ECO:0007669"/>
    <property type="project" value="UniProtKB-KW"/>
</dbReference>
<feature type="binding site" evidence="7">
    <location>
        <position position="167"/>
    </location>
    <ligand>
        <name>3-phosphoshikimate</name>
        <dbReference type="ChEBI" id="CHEBI:145989"/>
    </ligand>
</feature>
<feature type="binding site" evidence="7">
    <location>
        <position position="339"/>
    </location>
    <ligand>
        <name>phosphoenolpyruvate</name>
        <dbReference type="ChEBI" id="CHEBI:58702"/>
    </ligand>
</feature>
<dbReference type="Proteomes" id="UP000240974">
    <property type="component" value="Unassembled WGS sequence"/>
</dbReference>
<keyword evidence="10" id="KW-1185">Reference proteome</keyword>
<feature type="binding site" evidence="7">
    <location>
        <position position="95"/>
    </location>
    <ligand>
        <name>phosphoenolpyruvate</name>
        <dbReference type="ChEBI" id="CHEBI:58702"/>
    </ligand>
</feature>
<reference evidence="9 10" key="1">
    <citation type="journal article" date="2019" name="Int. J. Syst. Evol. Microbiol.">
        <title>Faecalibacillus intestinalis gen. nov., sp. nov. and Faecalibacillus faecis sp. nov., isolated from human faeces.</title>
        <authorList>
            <person name="Seo B."/>
            <person name="Jeon K."/>
            <person name="Baek I."/>
            <person name="Lee Y.M."/>
            <person name="Baek K."/>
            <person name="Ko G."/>
        </authorList>
    </citation>
    <scope>NUCLEOTIDE SEQUENCE [LARGE SCALE GENOMIC DNA]</scope>
    <source>
        <strain evidence="9 10">SNUG30099</strain>
    </source>
</reference>
<feature type="binding site" evidence="7">
    <location>
        <position position="168"/>
    </location>
    <ligand>
        <name>3-phosphoshikimate</name>
        <dbReference type="ChEBI" id="CHEBI:145989"/>
    </ligand>
</feature>
<dbReference type="SUPFAM" id="SSF55205">
    <property type="entry name" value="EPT/RTPC-like"/>
    <property type="match status" value="1"/>
</dbReference>
<proteinExistence type="inferred from homology"/>
<protein>
    <recommendedName>
        <fullName evidence="7">3-phosphoshikimate 1-carboxyvinyltransferase</fullName>
        <ecNumber evidence="7">2.5.1.19</ecNumber>
    </recommendedName>
    <alternativeName>
        <fullName evidence="7">5-enolpyruvylshikimate-3-phosphate synthase</fullName>
        <shortName evidence="7">EPSP synthase</shortName>
        <shortName evidence="7">EPSPS</shortName>
    </alternativeName>
</protein>
<keyword evidence="5 7" id="KW-0057">Aromatic amino acid biosynthesis</keyword>
<accession>A0A2T3FJX1</accession>
<dbReference type="HAMAP" id="MF_00210">
    <property type="entry name" value="EPSP_synth"/>
    <property type="match status" value="1"/>
</dbReference>
<feature type="binding site" evidence="7">
    <location>
        <position position="26"/>
    </location>
    <ligand>
        <name>3-phosphoshikimate</name>
        <dbReference type="ChEBI" id="CHEBI:145989"/>
    </ligand>
</feature>
<dbReference type="Gene3D" id="3.65.10.10">
    <property type="entry name" value="Enolpyruvate transferase domain"/>
    <property type="match status" value="2"/>
</dbReference>
<evidence type="ECO:0000259" key="8">
    <source>
        <dbReference type="Pfam" id="PF00275"/>
    </source>
</evidence>
<dbReference type="PANTHER" id="PTHR21090:SF5">
    <property type="entry name" value="PENTAFUNCTIONAL AROM POLYPEPTIDE"/>
    <property type="match status" value="1"/>
</dbReference>
<dbReference type="GO" id="GO:0009423">
    <property type="term" value="P:chorismate biosynthetic process"/>
    <property type="evidence" value="ECO:0007669"/>
    <property type="project" value="UniProtKB-UniRule"/>
</dbReference>
<dbReference type="AlphaFoldDB" id="A0A2T3FJX1"/>
<dbReference type="GO" id="GO:0005737">
    <property type="term" value="C:cytoplasm"/>
    <property type="evidence" value="ECO:0007669"/>
    <property type="project" value="UniProtKB-SubCell"/>
</dbReference>
<dbReference type="EC" id="2.5.1.19" evidence="7"/>